<sequence>MRGVVLEAGGEKILLVADTHVGYEAELRLKGIYAVSQTQRLLENLRSWGEEAGASSIAILGDIKHELPTPRETAGEVREFLKALAKAFEKVILIPGNHDSLIDEISQGIDGVYLLDSRGLLLEGPRTVLLLHGHAKPRLEDFQRADVVVMGHTHPAVPIVDEIGYITREHAIIKTDQDKGLVAKRMFGAEVSGRVRFIILPASHPLITGFDVVNLPSLSKDDRTILKYLDLSPEKIEVYLTDFTYLGTLDVISASRGQMGPDAEAVEALSSTDYD</sequence>
<name>A0ACC6V391_9CREN</name>
<accession>A0ACC6V391</accession>
<evidence type="ECO:0000313" key="1">
    <source>
        <dbReference type="EMBL" id="MFB6491392.1"/>
    </source>
</evidence>
<dbReference type="Proteomes" id="UP000033636">
    <property type="component" value="Unassembled WGS sequence"/>
</dbReference>
<protein>
    <submittedName>
        <fullName evidence="1">Metallophosphoesterase</fullName>
    </submittedName>
</protein>
<dbReference type="EMBL" id="JZWT02000032">
    <property type="protein sequence ID" value="MFB6491392.1"/>
    <property type="molecule type" value="Genomic_DNA"/>
</dbReference>
<evidence type="ECO:0000313" key="2">
    <source>
        <dbReference type="Proteomes" id="UP000033636"/>
    </source>
</evidence>
<reference evidence="1" key="1">
    <citation type="submission" date="2024-07" db="EMBL/GenBank/DDBJ databases">
        <title>Metagenome and Metagenome-Assembled Genomes of Archaea from a hot spring from the geothermal field of Los Azufres, Mexico.</title>
        <authorList>
            <person name="Marin-Paredes R."/>
            <person name="Martinez-Romero E."/>
            <person name="Servin-Garciduenas L.E."/>
        </authorList>
    </citation>
    <scope>NUCLEOTIDE SEQUENCE</scope>
</reference>
<gene>
    <name evidence="1" type="ORF">TU35_009210</name>
</gene>
<comment type="caution">
    <text evidence="1">The sequence shown here is derived from an EMBL/GenBank/DDBJ whole genome shotgun (WGS) entry which is preliminary data.</text>
</comment>
<proteinExistence type="predicted"/>
<organism evidence="1 2">
    <name type="scientific">Thermoproteus sp. AZ2</name>
    <dbReference type="NCBI Taxonomy" id="1609232"/>
    <lineage>
        <taxon>Archaea</taxon>
        <taxon>Thermoproteota</taxon>
        <taxon>Thermoprotei</taxon>
        <taxon>Thermoproteales</taxon>
        <taxon>Thermoproteaceae</taxon>
        <taxon>Thermoproteus</taxon>
    </lineage>
</organism>